<dbReference type="RefSeq" id="WP_144728170.1">
    <property type="nucleotide sequence ID" value="NZ_SNZC01000001.1"/>
</dbReference>
<dbReference type="AlphaFoldDB" id="A0A562KST4"/>
<proteinExistence type="predicted"/>
<dbReference type="EMBL" id="VLKM01000001">
    <property type="protein sequence ID" value="TWH98417.1"/>
    <property type="molecule type" value="Genomic_DNA"/>
</dbReference>
<dbReference type="Proteomes" id="UP000315312">
    <property type="component" value="Unassembled WGS sequence"/>
</dbReference>
<keyword evidence="2" id="KW-1185">Reference proteome</keyword>
<organism evidence="1 2">
    <name type="scientific">Flavobacterium cheniae</name>
    <dbReference type="NCBI Taxonomy" id="295428"/>
    <lineage>
        <taxon>Bacteria</taxon>
        <taxon>Pseudomonadati</taxon>
        <taxon>Bacteroidota</taxon>
        <taxon>Flavobacteriia</taxon>
        <taxon>Flavobacteriales</taxon>
        <taxon>Flavobacteriaceae</taxon>
        <taxon>Flavobacterium</taxon>
    </lineage>
</organism>
<reference evidence="1 2" key="1">
    <citation type="journal article" date="2015" name="Stand. Genomic Sci.">
        <title>Genomic Encyclopedia of Bacterial and Archaeal Type Strains, Phase III: the genomes of soil and plant-associated and newly described type strains.</title>
        <authorList>
            <person name="Whitman W.B."/>
            <person name="Woyke T."/>
            <person name="Klenk H.P."/>
            <person name="Zhou Y."/>
            <person name="Lilburn T.G."/>
            <person name="Beck B.J."/>
            <person name="De Vos P."/>
            <person name="Vandamme P."/>
            <person name="Eisen J.A."/>
            <person name="Garrity G."/>
            <person name="Hugenholtz P."/>
            <person name="Kyrpides N.C."/>
        </authorList>
    </citation>
    <scope>NUCLEOTIDE SEQUENCE [LARGE SCALE GENOMIC DNA]</scope>
    <source>
        <strain evidence="1 2">CGMCC 1.6844</strain>
    </source>
</reference>
<protein>
    <recommendedName>
        <fullName evidence="3">Lipoprotein</fullName>
    </recommendedName>
</protein>
<comment type="caution">
    <text evidence="1">The sequence shown here is derived from an EMBL/GenBank/DDBJ whole genome shotgun (WGS) entry which is preliminary data.</text>
</comment>
<evidence type="ECO:0008006" key="3">
    <source>
        <dbReference type="Google" id="ProtNLM"/>
    </source>
</evidence>
<sequence length="198" mass="23488">MRYLKLFFFLIGFVFISCKEDKSMVVNNDLVSDEECIQLLNEVLSDTVNLKLIPSKRIIISNCDFHRWNLSAFENYSDYDFLYELLEEKDTAFVKNQIDTLKCFKTTELKNFGFQVYDFKKILDKVEYDSIPKEIEKINISNGNPEFGDGFIMIQRPIFNRKRDKILLRIDYMTSGIDYLLSKKNNSWEKKKVGGWME</sequence>
<dbReference type="PROSITE" id="PS51257">
    <property type="entry name" value="PROKAR_LIPOPROTEIN"/>
    <property type="match status" value="1"/>
</dbReference>
<gene>
    <name evidence="1" type="ORF">IP97_00368</name>
</gene>
<accession>A0A562KST4</accession>
<name>A0A562KST4_9FLAO</name>
<evidence type="ECO:0000313" key="1">
    <source>
        <dbReference type="EMBL" id="TWH98417.1"/>
    </source>
</evidence>
<evidence type="ECO:0000313" key="2">
    <source>
        <dbReference type="Proteomes" id="UP000315312"/>
    </source>
</evidence>